<dbReference type="Pfam" id="PF07992">
    <property type="entry name" value="Pyr_redox_2"/>
    <property type="match status" value="1"/>
</dbReference>
<dbReference type="PANTHER" id="PTHR48105">
    <property type="entry name" value="THIOREDOXIN REDUCTASE 1-RELATED-RELATED"/>
    <property type="match status" value="1"/>
</dbReference>
<evidence type="ECO:0000313" key="4">
    <source>
        <dbReference type="EMBL" id="OGY73471.1"/>
    </source>
</evidence>
<protein>
    <recommendedName>
        <fullName evidence="3">FAD/NAD(P)-binding domain-containing protein</fullName>
    </recommendedName>
</protein>
<evidence type="ECO:0000259" key="3">
    <source>
        <dbReference type="Pfam" id="PF07992"/>
    </source>
</evidence>
<name>A0A1G2A9G6_9BACT</name>
<dbReference type="Proteomes" id="UP000178315">
    <property type="component" value="Unassembled WGS sequence"/>
</dbReference>
<gene>
    <name evidence="4" type="ORF">A3H61_04965</name>
</gene>
<dbReference type="InterPro" id="IPR023753">
    <property type="entry name" value="FAD/NAD-binding_dom"/>
</dbReference>
<keyword evidence="1" id="KW-0285">Flavoprotein</keyword>
<dbReference type="AlphaFoldDB" id="A0A1G2A9G6"/>
<dbReference type="GO" id="GO:0016491">
    <property type="term" value="F:oxidoreductase activity"/>
    <property type="evidence" value="ECO:0007669"/>
    <property type="project" value="UniProtKB-KW"/>
</dbReference>
<sequence>MYDFAIIGGGPTGYAAAMYAGRLNLKTIIFTGAPGGLIITTDFVDNYPGFKHISGYDLFSNVQEHARSYEITEISAEATSVRSNDRGAFIIQTKKDSHETKTVLFATGASHRKITVPGAAEFENKGIHYCALCDGFAYKGKIVAIVGGADSAAKESLELAQNAEIVYILCRGSALRGEPVNVTRVHQNKKIKLVTNINPVKIIGKERVEGVELDRPYEGSAILKVQGIFVAIGHIPQSELSLQLGVLRNEKKEIVINRFTETNVHGVYAAGDVSDTPFKQMIIGCAEGVMAAYRAYEHLAKAI</sequence>
<comment type="caution">
    <text evidence="4">The sequence shown here is derived from an EMBL/GenBank/DDBJ whole genome shotgun (WGS) entry which is preliminary data.</text>
</comment>
<evidence type="ECO:0000256" key="1">
    <source>
        <dbReference type="ARBA" id="ARBA00022630"/>
    </source>
</evidence>
<dbReference type="EMBL" id="MHJU01000012">
    <property type="protein sequence ID" value="OGY73471.1"/>
    <property type="molecule type" value="Genomic_DNA"/>
</dbReference>
<reference evidence="4 5" key="1">
    <citation type="journal article" date="2016" name="Nat. Commun.">
        <title>Thousands of microbial genomes shed light on interconnected biogeochemical processes in an aquifer system.</title>
        <authorList>
            <person name="Anantharaman K."/>
            <person name="Brown C.T."/>
            <person name="Hug L.A."/>
            <person name="Sharon I."/>
            <person name="Castelle C.J."/>
            <person name="Probst A.J."/>
            <person name="Thomas B.C."/>
            <person name="Singh A."/>
            <person name="Wilkins M.J."/>
            <person name="Karaoz U."/>
            <person name="Brodie E.L."/>
            <person name="Williams K.H."/>
            <person name="Hubbard S.S."/>
            <person name="Banfield J.F."/>
        </authorList>
    </citation>
    <scope>NUCLEOTIDE SEQUENCE [LARGE SCALE GENOMIC DNA]</scope>
</reference>
<feature type="domain" description="FAD/NAD(P)-binding" evidence="3">
    <location>
        <begin position="2"/>
        <end position="290"/>
    </location>
</feature>
<proteinExistence type="predicted"/>
<organism evidence="4 5">
    <name type="scientific">Candidatus Jacksonbacteria bacterium RIFCSPLOWO2_02_FULL_44_20</name>
    <dbReference type="NCBI Taxonomy" id="1798460"/>
    <lineage>
        <taxon>Bacteria</taxon>
        <taxon>Candidatus Jacksoniibacteriota</taxon>
    </lineage>
</organism>
<dbReference type="InterPro" id="IPR036188">
    <property type="entry name" value="FAD/NAD-bd_sf"/>
</dbReference>
<dbReference type="PRINTS" id="PR00469">
    <property type="entry name" value="PNDRDTASEII"/>
</dbReference>
<dbReference type="InterPro" id="IPR050097">
    <property type="entry name" value="Ferredoxin-NADP_redctase_2"/>
</dbReference>
<accession>A0A1G2A9G6</accession>
<dbReference type="Gene3D" id="3.50.50.60">
    <property type="entry name" value="FAD/NAD(P)-binding domain"/>
    <property type="match status" value="2"/>
</dbReference>
<evidence type="ECO:0000313" key="5">
    <source>
        <dbReference type="Proteomes" id="UP000178315"/>
    </source>
</evidence>
<dbReference type="SUPFAM" id="SSF51905">
    <property type="entry name" value="FAD/NAD(P)-binding domain"/>
    <property type="match status" value="1"/>
</dbReference>
<dbReference type="PRINTS" id="PR00368">
    <property type="entry name" value="FADPNR"/>
</dbReference>
<evidence type="ECO:0000256" key="2">
    <source>
        <dbReference type="ARBA" id="ARBA00023002"/>
    </source>
</evidence>
<keyword evidence="2" id="KW-0560">Oxidoreductase</keyword>